<reference evidence="2 5" key="1">
    <citation type="submission" date="2021-01" db="EMBL/GenBank/DDBJ databases">
        <title>Sequencing the genomes of 1000 actinobacteria strains.</title>
        <authorList>
            <person name="Klenk H.-P."/>
        </authorList>
    </citation>
    <scope>NUCLEOTIDE SEQUENCE [LARGE SCALE GENOMIC DNA]</scope>
    <source>
        <strain evidence="2 5">DSM 44581</strain>
    </source>
</reference>
<evidence type="ECO:0000313" key="4">
    <source>
        <dbReference type="Proteomes" id="UP000671828"/>
    </source>
</evidence>
<keyword evidence="5" id="KW-1185">Reference proteome</keyword>
<dbReference type="Gene3D" id="3.10.180.10">
    <property type="entry name" value="2,3-Dihydroxybiphenyl 1,2-Dioxygenase, domain 1"/>
    <property type="match status" value="1"/>
</dbReference>
<protein>
    <submittedName>
        <fullName evidence="2">Catechol 2,3-dioxygenase-like lactoylglutathione lyase family enzyme</fullName>
    </submittedName>
    <submittedName>
        <fullName evidence="3">VOC family protein</fullName>
    </submittedName>
</protein>
<dbReference type="Proteomes" id="UP000671828">
    <property type="component" value="Chromosome"/>
</dbReference>
<reference evidence="3" key="2">
    <citation type="submission" date="2021-04" db="EMBL/GenBank/DDBJ databases">
        <title>Saccharothrix algeriensis WGS.</title>
        <authorList>
            <person name="Stuskova K."/>
            <person name="Hakalova E."/>
            <person name="Tebbal A.B."/>
            <person name="Eichmeier A."/>
        </authorList>
    </citation>
    <scope>NUCLEOTIDE SEQUENCE</scope>
    <source>
        <strain evidence="3">NRRL B-24137</strain>
    </source>
</reference>
<organism evidence="3 4">
    <name type="scientific">Saccharothrix algeriensis</name>
    <dbReference type="NCBI Taxonomy" id="173560"/>
    <lineage>
        <taxon>Bacteria</taxon>
        <taxon>Bacillati</taxon>
        <taxon>Actinomycetota</taxon>
        <taxon>Actinomycetes</taxon>
        <taxon>Pseudonocardiales</taxon>
        <taxon>Pseudonocardiaceae</taxon>
        <taxon>Saccharothrix</taxon>
    </lineage>
</organism>
<evidence type="ECO:0000259" key="1">
    <source>
        <dbReference type="Pfam" id="PF18029"/>
    </source>
</evidence>
<name>A0A8T8HWE1_9PSEU</name>
<dbReference type="AlphaFoldDB" id="A0A8T8HWE1"/>
<dbReference type="InterPro" id="IPR041581">
    <property type="entry name" value="Glyoxalase_6"/>
</dbReference>
<dbReference type="EMBL" id="CP072788">
    <property type="protein sequence ID" value="QTR02828.1"/>
    <property type="molecule type" value="Genomic_DNA"/>
</dbReference>
<dbReference type="SUPFAM" id="SSF54593">
    <property type="entry name" value="Glyoxalase/Bleomycin resistance protein/Dihydroxybiphenyl dioxygenase"/>
    <property type="match status" value="1"/>
</dbReference>
<dbReference type="EMBL" id="JAFBCL010000001">
    <property type="protein sequence ID" value="MBM7814531.1"/>
    <property type="molecule type" value="Genomic_DNA"/>
</dbReference>
<dbReference type="Pfam" id="PF18029">
    <property type="entry name" value="Glyoxalase_6"/>
    <property type="match status" value="1"/>
</dbReference>
<feature type="domain" description="Glyoxalase-like" evidence="1">
    <location>
        <begin position="9"/>
        <end position="102"/>
    </location>
</feature>
<evidence type="ECO:0000313" key="5">
    <source>
        <dbReference type="Proteomes" id="UP001195724"/>
    </source>
</evidence>
<gene>
    <name evidence="3" type="ORF">J7S33_28030</name>
    <name evidence="2" type="ORF">JOE68_005396</name>
</gene>
<accession>A0A8T8HWE1</accession>
<dbReference type="RefSeq" id="WP_204845158.1">
    <property type="nucleotide sequence ID" value="NZ_JAFBCL010000001.1"/>
</dbReference>
<dbReference type="CDD" id="cd06587">
    <property type="entry name" value="VOC"/>
    <property type="match status" value="1"/>
</dbReference>
<dbReference type="InterPro" id="IPR029068">
    <property type="entry name" value="Glyas_Bleomycin-R_OHBP_Dase"/>
</dbReference>
<evidence type="ECO:0000313" key="2">
    <source>
        <dbReference type="EMBL" id="MBM7814531.1"/>
    </source>
</evidence>
<evidence type="ECO:0000313" key="3">
    <source>
        <dbReference type="EMBL" id="QTR02828.1"/>
    </source>
</evidence>
<dbReference type="Proteomes" id="UP001195724">
    <property type="component" value="Unassembled WGS sequence"/>
</dbReference>
<sequence>MFGNLTVTLIDCKDVAVMTEFYRDRLGLKVLDQGENHTVFDTGNGGELVVESHGYKAPLSMAFTAVDIPAAHEALADVATTDLMPHKTGERFEIVDPEGNRIIFVNA</sequence>
<proteinExistence type="predicted"/>